<dbReference type="AlphaFoldDB" id="A0A833QRL7"/>
<dbReference type="Gene3D" id="3.30.420.40">
    <property type="match status" value="1"/>
</dbReference>
<dbReference type="PROSITE" id="PS00297">
    <property type="entry name" value="HSP70_1"/>
    <property type="match status" value="1"/>
</dbReference>
<evidence type="ECO:0000313" key="3">
    <source>
        <dbReference type="EMBL" id="KAF3331255.1"/>
    </source>
</evidence>
<keyword evidence="3" id="KW-0346">Stress response</keyword>
<evidence type="ECO:0000256" key="2">
    <source>
        <dbReference type="ARBA" id="ARBA00022840"/>
    </source>
</evidence>
<protein>
    <submittedName>
        <fullName evidence="3">Heat shock protein</fullName>
    </submittedName>
</protein>
<dbReference type="GO" id="GO:0005524">
    <property type="term" value="F:ATP binding"/>
    <property type="evidence" value="ECO:0007669"/>
    <property type="project" value="UniProtKB-KW"/>
</dbReference>
<organism evidence="3 4">
    <name type="scientific">Carex littledalei</name>
    <dbReference type="NCBI Taxonomy" id="544730"/>
    <lineage>
        <taxon>Eukaryota</taxon>
        <taxon>Viridiplantae</taxon>
        <taxon>Streptophyta</taxon>
        <taxon>Embryophyta</taxon>
        <taxon>Tracheophyta</taxon>
        <taxon>Spermatophyta</taxon>
        <taxon>Magnoliopsida</taxon>
        <taxon>Liliopsida</taxon>
        <taxon>Poales</taxon>
        <taxon>Cyperaceae</taxon>
        <taxon>Cyperoideae</taxon>
        <taxon>Cariceae</taxon>
        <taxon>Carex</taxon>
        <taxon>Carex subgen. Euthyceras</taxon>
    </lineage>
</organism>
<name>A0A833QRL7_9POAL</name>
<evidence type="ECO:0000313" key="4">
    <source>
        <dbReference type="Proteomes" id="UP000623129"/>
    </source>
</evidence>
<keyword evidence="1" id="KW-0547">Nucleotide-binding</keyword>
<accession>A0A833QRL7</accession>
<dbReference type="InterPro" id="IPR018181">
    <property type="entry name" value="Heat_shock_70_CS"/>
</dbReference>
<keyword evidence="2" id="KW-0067">ATP-binding</keyword>
<dbReference type="Pfam" id="PF00012">
    <property type="entry name" value="HSP70"/>
    <property type="match status" value="1"/>
</dbReference>
<dbReference type="Proteomes" id="UP000623129">
    <property type="component" value="Unassembled WGS sequence"/>
</dbReference>
<comment type="caution">
    <text evidence="3">The sequence shown here is derived from an EMBL/GenBank/DDBJ whole genome shotgun (WGS) entry which is preliminary data.</text>
</comment>
<reference evidence="3" key="1">
    <citation type="submission" date="2020-01" db="EMBL/GenBank/DDBJ databases">
        <title>Genome sequence of Kobresia littledalei, the first chromosome-level genome in the family Cyperaceae.</title>
        <authorList>
            <person name="Qu G."/>
        </authorList>
    </citation>
    <scope>NUCLEOTIDE SEQUENCE</scope>
    <source>
        <strain evidence="3">C.B.Clarke</strain>
        <tissue evidence="3">Leaf</tissue>
    </source>
</reference>
<dbReference type="OrthoDB" id="1864607at2759"/>
<dbReference type="EMBL" id="SWLB01000013">
    <property type="protein sequence ID" value="KAF3331255.1"/>
    <property type="molecule type" value="Genomic_DNA"/>
</dbReference>
<gene>
    <name evidence="3" type="ORF">FCM35_KLT04609</name>
</gene>
<dbReference type="InterPro" id="IPR013126">
    <property type="entry name" value="Hsp_70_fam"/>
</dbReference>
<proteinExistence type="predicted"/>
<evidence type="ECO:0000256" key="1">
    <source>
        <dbReference type="ARBA" id="ARBA00022741"/>
    </source>
</evidence>
<keyword evidence="4" id="KW-1185">Reference proteome</keyword>
<dbReference type="GO" id="GO:0140662">
    <property type="term" value="F:ATP-dependent protein folding chaperone"/>
    <property type="evidence" value="ECO:0007669"/>
    <property type="project" value="InterPro"/>
</dbReference>
<sequence length="153" mass="16779">MAIASLLATKLARSRSLVSALSQASGQIKAVNQASHFPYGLSLARALCSKPVATDVIGIDLGTTNSCVSIMEGKVQALISYSFSKIILLHPFLLGLSYVSDFVALMFHNKSFFIPRTDNLEGNFVKVVLLQLNRYTRINAVKRQKVQLRHKGL</sequence>